<dbReference type="EMBL" id="WOCE01000001">
    <property type="protein sequence ID" value="KAE9621376.1"/>
    <property type="molecule type" value="Genomic_DNA"/>
</dbReference>
<name>A0A6A4R886_LUPAL</name>
<organism evidence="2 3">
    <name type="scientific">Lupinus albus</name>
    <name type="common">White lupine</name>
    <name type="synonym">Lupinus termis</name>
    <dbReference type="NCBI Taxonomy" id="3870"/>
    <lineage>
        <taxon>Eukaryota</taxon>
        <taxon>Viridiplantae</taxon>
        <taxon>Streptophyta</taxon>
        <taxon>Embryophyta</taxon>
        <taxon>Tracheophyta</taxon>
        <taxon>Spermatophyta</taxon>
        <taxon>Magnoliopsida</taxon>
        <taxon>eudicotyledons</taxon>
        <taxon>Gunneridae</taxon>
        <taxon>Pentapetalae</taxon>
        <taxon>rosids</taxon>
        <taxon>fabids</taxon>
        <taxon>Fabales</taxon>
        <taxon>Fabaceae</taxon>
        <taxon>Papilionoideae</taxon>
        <taxon>50 kb inversion clade</taxon>
        <taxon>genistoids sensu lato</taxon>
        <taxon>core genistoids</taxon>
        <taxon>Genisteae</taxon>
        <taxon>Lupinus</taxon>
    </lineage>
</organism>
<dbReference type="OrthoDB" id="1934735at2759"/>
<sequence>MLFFIGVSSPWLMPDCLILPCMVFAEQCSQDWSGIRLSPTAVRSGLSVQVNGFFEVSSNRRGIWYGDDMDISGKVHFN</sequence>
<keyword evidence="1" id="KW-0732">Signal</keyword>
<evidence type="ECO:0000313" key="2">
    <source>
        <dbReference type="EMBL" id="KAE9621376.1"/>
    </source>
</evidence>
<accession>A0A6A4R886</accession>
<feature type="chain" id="PRO_5025622426" evidence="1">
    <location>
        <begin position="26"/>
        <end position="78"/>
    </location>
</feature>
<protein>
    <submittedName>
        <fullName evidence="2">Uncharacterized protein</fullName>
    </submittedName>
</protein>
<comment type="caution">
    <text evidence="2">The sequence shown here is derived from an EMBL/GenBank/DDBJ whole genome shotgun (WGS) entry which is preliminary data.</text>
</comment>
<proteinExistence type="predicted"/>
<dbReference type="Proteomes" id="UP000447434">
    <property type="component" value="Chromosome 1"/>
</dbReference>
<dbReference type="AlphaFoldDB" id="A0A6A4R886"/>
<evidence type="ECO:0000313" key="3">
    <source>
        <dbReference type="Proteomes" id="UP000447434"/>
    </source>
</evidence>
<keyword evidence="3" id="KW-1185">Reference proteome</keyword>
<feature type="signal peptide" evidence="1">
    <location>
        <begin position="1"/>
        <end position="25"/>
    </location>
</feature>
<gene>
    <name evidence="2" type="ORF">Lalb_Chr01g0013021</name>
</gene>
<reference evidence="3" key="1">
    <citation type="journal article" date="2020" name="Nat. Commun.">
        <title>Genome sequence of the cluster root forming white lupin.</title>
        <authorList>
            <person name="Hufnagel B."/>
            <person name="Marques A."/>
            <person name="Soriano A."/>
            <person name="Marques L."/>
            <person name="Divol F."/>
            <person name="Doumas P."/>
            <person name="Sallet E."/>
            <person name="Mancinotti D."/>
            <person name="Carrere S."/>
            <person name="Marande W."/>
            <person name="Arribat S."/>
            <person name="Keller J."/>
            <person name="Huneau C."/>
            <person name="Blein T."/>
            <person name="Aime D."/>
            <person name="Laguerre M."/>
            <person name="Taylor J."/>
            <person name="Schubert V."/>
            <person name="Nelson M."/>
            <person name="Geu-Flores F."/>
            <person name="Crespi M."/>
            <person name="Gallardo-Guerrero K."/>
            <person name="Delaux P.-M."/>
            <person name="Salse J."/>
            <person name="Berges H."/>
            <person name="Guyot R."/>
            <person name="Gouzy J."/>
            <person name="Peret B."/>
        </authorList>
    </citation>
    <scope>NUCLEOTIDE SEQUENCE [LARGE SCALE GENOMIC DNA]</scope>
    <source>
        <strain evidence="3">cv. Amiga</strain>
    </source>
</reference>
<evidence type="ECO:0000256" key="1">
    <source>
        <dbReference type="SAM" id="SignalP"/>
    </source>
</evidence>